<dbReference type="EnsemblPlants" id="OPUNC02G06900.2">
    <property type="protein sequence ID" value="OPUNC02G06900.2"/>
    <property type="gene ID" value="OPUNC02G06900"/>
</dbReference>
<protein>
    <submittedName>
        <fullName evidence="2">Uncharacterized protein</fullName>
    </submittedName>
</protein>
<name>A0A0E0JX00_ORYPU</name>
<reference evidence="2" key="2">
    <citation type="submission" date="2018-05" db="EMBL/GenBank/DDBJ databases">
        <title>OpunRS2 (Oryza punctata Reference Sequence Version 2).</title>
        <authorList>
            <person name="Zhang J."/>
            <person name="Kudrna D."/>
            <person name="Lee S."/>
            <person name="Talag J."/>
            <person name="Welchert J."/>
            <person name="Wing R.A."/>
        </authorList>
    </citation>
    <scope>NUCLEOTIDE SEQUENCE [LARGE SCALE GENOMIC DNA]</scope>
</reference>
<evidence type="ECO:0000313" key="3">
    <source>
        <dbReference type="Proteomes" id="UP000026962"/>
    </source>
</evidence>
<dbReference type="HOGENOM" id="CLU_169262_0_0_1"/>
<accession>A0A0E0JX00</accession>
<feature type="region of interest" description="Disordered" evidence="1">
    <location>
        <begin position="1"/>
        <end position="22"/>
    </location>
</feature>
<dbReference type="Proteomes" id="UP000026962">
    <property type="component" value="Chromosome 2"/>
</dbReference>
<dbReference type="AlphaFoldDB" id="A0A0E0JX00"/>
<evidence type="ECO:0000256" key="1">
    <source>
        <dbReference type="SAM" id="MobiDB-lite"/>
    </source>
</evidence>
<sequence length="92" mass="10616">MTLTTIYSNIPPQSKREKRGHLDWRRIPARVVNTDDSPLCHVDVAKAKGAREPWSMKPRVEASKTKVCEDALKTKTVTRSWQALRKMMPKTR</sequence>
<keyword evidence="3" id="KW-1185">Reference proteome</keyword>
<organism evidence="2">
    <name type="scientific">Oryza punctata</name>
    <name type="common">Red rice</name>
    <dbReference type="NCBI Taxonomy" id="4537"/>
    <lineage>
        <taxon>Eukaryota</taxon>
        <taxon>Viridiplantae</taxon>
        <taxon>Streptophyta</taxon>
        <taxon>Embryophyta</taxon>
        <taxon>Tracheophyta</taxon>
        <taxon>Spermatophyta</taxon>
        <taxon>Magnoliopsida</taxon>
        <taxon>Liliopsida</taxon>
        <taxon>Poales</taxon>
        <taxon>Poaceae</taxon>
        <taxon>BOP clade</taxon>
        <taxon>Oryzoideae</taxon>
        <taxon>Oryzeae</taxon>
        <taxon>Oryzinae</taxon>
        <taxon>Oryza</taxon>
    </lineage>
</organism>
<proteinExistence type="predicted"/>
<dbReference type="OMA" id="CSTRMIA"/>
<dbReference type="Gramene" id="OPUNC02G06900.2">
    <property type="protein sequence ID" value="OPUNC02G06900.2"/>
    <property type="gene ID" value="OPUNC02G06900"/>
</dbReference>
<feature type="compositionally biased region" description="Polar residues" evidence="1">
    <location>
        <begin position="1"/>
        <end position="12"/>
    </location>
</feature>
<evidence type="ECO:0000313" key="2">
    <source>
        <dbReference type="EnsemblPlants" id="OPUNC02G06900.2"/>
    </source>
</evidence>
<reference evidence="2" key="1">
    <citation type="submission" date="2015-04" db="UniProtKB">
        <authorList>
            <consortium name="EnsemblPlants"/>
        </authorList>
    </citation>
    <scope>IDENTIFICATION</scope>
</reference>